<evidence type="ECO:0000313" key="3">
    <source>
        <dbReference type="Proteomes" id="UP000434052"/>
    </source>
</evidence>
<name>A0A6P1ZDJ9_9BACT</name>
<dbReference type="Proteomes" id="UP000434052">
    <property type="component" value="Unassembled WGS sequence"/>
</dbReference>
<reference evidence="2 3" key="1">
    <citation type="submission" date="2018-06" db="EMBL/GenBank/DDBJ databases">
        <title>Complete genome of Desulfovibrio marinus P48SEP.</title>
        <authorList>
            <person name="Crispim J.S."/>
            <person name="Vidigal P.M.P."/>
            <person name="Silva L.C.F."/>
            <person name="Araujo L.C."/>
            <person name="Laguardia C.N."/>
            <person name="Dias R.S."/>
            <person name="Sousa M.P."/>
            <person name="Paula S.O."/>
            <person name="Silva C."/>
        </authorList>
    </citation>
    <scope>NUCLEOTIDE SEQUENCE [LARGE SCALE GENOMIC DNA]</scope>
    <source>
        <strain evidence="2 3">P48SEP</strain>
    </source>
</reference>
<protein>
    <submittedName>
        <fullName evidence="2">Uncharacterized protein</fullName>
    </submittedName>
</protein>
<dbReference type="EMBL" id="QMIF01000246">
    <property type="protein sequence ID" value="TVM26095.1"/>
    <property type="molecule type" value="Genomic_DNA"/>
</dbReference>
<feature type="compositionally biased region" description="Basic and acidic residues" evidence="1">
    <location>
        <begin position="1"/>
        <end position="15"/>
    </location>
</feature>
<feature type="region of interest" description="Disordered" evidence="1">
    <location>
        <begin position="1"/>
        <end position="40"/>
    </location>
</feature>
<gene>
    <name evidence="2" type="ORF">DQK91_22965</name>
</gene>
<proteinExistence type="predicted"/>
<accession>A0A6P1ZDJ9</accession>
<comment type="caution">
    <text evidence="2">The sequence shown here is derived from an EMBL/GenBank/DDBJ whole genome shotgun (WGS) entry which is preliminary data.</text>
</comment>
<evidence type="ECO:0000313" key="2">
    <source>
        <dbReference type="EMBL" id="TVM26095.1"/>
    </source>
</evidence>
<dbReference type="AlphaFoldDB" id="A0A6P1ZDJ9"/>
<evidence type="ECO:0000256" key="1">
    <source>
        <dbReference type="SAM" id="MobiDB-lite"/>
    </source>
</evidence>
<sequence length="77" mass="7804">MSGARAVDKKGEGRAGLRTGLQRGEQPNARDIHTGQTGRLQAQHCDADAVDHALLAAEALAAFSGIGAPARSRGAAA</sequence>
<feature type="non-terminal residue" evidence="2">
    <location>
        <position position="77"/>
    </location>
</feature>
<organism evidence="2 3">
    <name type="scientific">Oceanidesulfovibrio marinus</name>
    <dbReference type="NCBI Taxonomy" id="370038"/>
    <lineage>
        <taxon>Bacteria</taxon>
        <taxon>Pseudomonadati</taxon>
        <taxon>Thermodesulfobacteriota</taxon>
        <taxon>Desulfovibrionia</taxon>
        <taxon>Desulfovibrionales</taxon>
        <taxon>Desulfovibrionaceae</taxon>
        <taxon>Oceanidesulfovibrio</taxon>
    </lineage>
</organism>